<dbReference type="SUPFAM" id="SSF89372">
    <property type="entry name" value="Fucose-specific lectin"/>
    <property type="match status" value="1"/>
</dbReference>
<feature type="transmembrane region" description="Helical" evidence="1">
    <location>
        <begin position="634"/>
        <end position="655"/>
    </location>
</feature>
<keyword evidence="1" id="KW-0472">Membrane</keyword>
<keyword evidence="1" id="KW-1133">Transmembrane helix</keyword>
<organism evidence="2 3">
    <name type="scientific">Prorocentrum cordatum</name>
    <dbReference type="NCBI Taxonomy" id="2364126"/>
    <lineage>
        <taxon>Eukaryota</taxon>
        <taxon>Sar</taxon>
        <taxon>Alveolata</taxon>
        <taxon>Dinophyceae</taxon>
        <taxon>Prorocentrales</taxon>
        <taxon>Prorocentraceae</taxon>
        <taxon>Prorocentrum</taxon>
    </lineage>
</organism>
<evidence type="ECO:0000313" key="3">
    <source>
        <dbReference type="Proteomes" id="UP001189429"/>
    </source>
</evidence>
<dbReference type="EMBL" id="CAUYUJ010012303">
    <property type="protein sequence ID" value="CAK0833721.1"/>
    <property type="molecule type" value="Genomic_DNA"/>
</dbReference>
<evidence type="ECO:0000256" key="1">
    <source>
        <dbReference type="SAM" id="Phobius"/>
    </source>
</evidence>
<name>A0ABN9SPC2_9DINO</name>
<dbReference type="Proteomes" id="UP001189429">
    <property type="component" value="Unassembled WGS sequence"/>
</dbReference>
<comment type="caution">
    <text evidence="2">The sequence shown here is derived from an EMBL/GenBank/DDBJ whole genome shotgun (WGS) entry which is preliminary data.</text>
</comment>
<gene>
    <name evidence="2" type="ORF">PCOR1329_LOCUS31322</name>
</gene>
<accession>A0ABN9SPC2</accession>
<sequence length="661" mass="73141">MEPAEYGSPLAACGRPGFLSYYWAGEGKVHMMSWGDHNAWTLSPAELPPDVDISPGTKLHAMCRAHEYNGVVWAAEGGVHHLYTDHAEWGYWKYEVFETAGMTKYTPLAAVGRPGYLSVWWAADGRIIRKHMGEHNGWVPQDEILEPPVPILAGTPVYAFARSGEHDGVVWAGEGEIHQLYHDLQSWGQFQHSAIPTPGVSSLTPLAACGRPGWLGVFWAGNAKVHLKHWGVHTGWVPIDAELPPVVDAMPGMLLSAMCRDDEYNGVVWDLSGQTYHLYEDYLSWGEWKYESVTALLNAHLHEDKLPSLLPQRAVADPSLSAALADFAFTPSAAAGRTGYLSMFWAGQERVLIRHWGAHSNWAILDEQLSPTVSIAPGTPLYAMSRTDEYSGVVWASAGRLHHLYMDWTAWGEWKYDSWASPGVTAGTPLGACGRRGYLAVWWAGDDKLVRTHWGEHNGWVPESEMFTPFPIAAGTRVYALGRTDEHDGIVWAGNQKVHHFFQDSTSWGDFRHEVIPQPGVTPDTPLAACGRPGWLGVFWAGNSQINLVHWGWHNGWVPETAPLGVEVESVPGMPLYAMCRDDGYNGVVFEGVGKIQHLYEDFTAFGTWQYEHLPPRGDIAARSTWPNWSDSGLLLPLSLAVAALVGMGGGLFRLSKRKKQ</sequence>
<protein>
    <submittedName>
        <fullName evidence="2">Uncharacterized protein</fullName>
    </submittedName>
</protein>
<proteinExistence type="predicted"/>
<keyword evidence="3" id="KW-1185">Reference proteome</keyword>
<keyword evidence="1" id="KW-0812">Transmembrane</keyword>
<evidence type="ECO:0000313" key="2">
    <source>
        <dbReference type="EMBL" id="CAK0833721.1"/>
    </source>
</evidence>
<reference evidence="2" key="1">
    <citation type="submission" date="2023-10" db="EMBL/GenBank/DDBJ databases">
        <authorList>
            <person name="Chen Y."/>
            <person name="Shah S."/>
            <person name="Dougan E. K."/>
            <person name="Thang M."/>
            <person name="Chan C."/>
        </authorList>
    </citation>
    <scope>NUCLEOTIDE SEQUENCE [LARGE SCALE GENOMIC DNA]</scope>
</reference>